<keyword evidence="2" id="KW-0805">Transcription regulation</keyword>
<dbReference type="NCBIfam" id="TIGR03298">
    <property type="entry name" value="argP"/>
    <property type="match status" value="1"/>
</dbReference>
<dbReference type="Pfam" id="PF00126">
    <property type="entry name" value="HTH_1"/>
    <property type="match status" value="1"/>
</dbReference>
<dbReference type="GO" id="GO:0003700">
    <property type="term" value="F:DNA-binding transcription factor activity"/>
    <property type="evidence" value="ECO:0007669"/>
    <property type="project" value="InterPro"/>
</dbReference>
<dbReference type="Gene3D" id="3.40.190.290">
    <property type="match status" value="1"/>
</dbReference>
<gene>
    <name evidence="6" type="ordered locus">Lcho_0982</name>
</gene>
<dbReference type="STRING" id="395495.Lcho_0982"/>
<dbReference type="NCBIfam" id="NF002964">
    <property type="entry name" value="PRK03635.1"/>
    <property type="match status" value="1"/>
</dbReference>
<dbReference type="AlphaFoldDB" id="B1Y350"/>
<reference evidence="6 7" key="1">
    <citation type="submission" date="2008-03" db="EMBL/GenBank/DDBJ databases">
        <title>Complete sequence of Leptothrix cholodnii SP-6.</title>
        <authorList>
            <consortium name="US DOE Joint Genome Institute"/>
            <person name="Copeland A."/>
            <person name="Lucas S."/>
            <person name="Lapidus A."/>
            <person name="Glavina del Rio T."/>
            <person name="Dalin E."/>
            <person name="Tice H."/>
            <person name="Bruce D."/>
            <person name="Goodwin L."/>
            <person name="Pitluck S."/>
            <person name="Chertkov O."/>
            <person name="Brettin T."/>
            <person name="Detter J.C."/>
            <person name="Han C."/>
            <person name="Kuske C.R."/>
            <person name="Schmutz J."/>
            <person name="Larimer F."/>
            <person name="Land M."/>
            <person name="Hauser L."/>
            <person name="Kyrpides N."/>
            <person name="Lykidis A."/>
            <person name="Emerson D."/>
            <person name="Richardson P."/>
        </authorList>
    </citation>
    <scope>NUCLEOTIDE SEQUENCE [LARGE SCALE GENOMIC DNA]</scope>
    <source>
        <strain evidence="7">ATCC 51168 / LMG 8142 / SP-6</strain>
    </source>
</reference>
<dbReference type="KEGG" id="lch:Lcho_0982"/>
<dbReference type="PROSITE" id="PS50931">
    <property type="entry name" value="HTH_LYSR"/>
    <property type="match status" value="1"/>
</dbReference>
<keyword evidence="3" id="KW-0238">DNA-binding</keyword>
<evidence type="ECO:0000259" key="5">
    <source>
        <dbReference type="PROSITE" id="PS50931"/>
    </source>
</evidence>
<dbReference type="InterPro" id="IPR050176">
    <property type="entry name" value="LTTR"/>
</dbReference>
<organism evidence="6 7">
    <name type="scientific">Leptothrix cholodnii (strain ATCC 51168 / LMG 8142 / SP-6)</name>
    <name type="common">Leptothrix discophora (strain SP-6)</name>
    <dbReference type="NCBI Taxonomy" id="395495"/>
    <lineage>
        <taxon>Bacteria</taxon>
        <taxon>Pseudomonadati</taxon>
        <taxon>Pseudomonadota</taxon>
        <taxon>Betaproteobacteria</taxon>
        <taxon>Burkholderiales</taxon>
        <taxon>Sphaerotilaceae</taxon>
        <taxon>Leptothrix</taxon>
    </lineage>
</organism>
<dbReference type="SUPFAM" id="SSF46785">
    <property type="entry name" value="Winged helix' DNA-binding domain"/>
    <property type="match status" value="1"/>
</dbReference>
<dbReference type="eggNOG" id="COG0583">
    <property type="taxonomic scope" value="Bacteria"/>
</dbReference>
<feature type="domain" description="HTH lysR-type" evidence="5">
    <location>
        <begin position="3"/>
        <end position="59"/>
    </location>
</feature>
<proteinExistence type="inferred from homology"/>
<dbReference type="InterPro" id="IPR000847">
    <property type="entry name" value="LysR_HTH_N"/>
</dbReference>
<dbReference type="PANTHER" id="PTHR30579">
    <property type="entry name" value="TRANSCRIPTIONAL REGULATOR"/>
    <property type="match status" value="1"/>
</dbReference>
<accession>B1Y350</accession>
<dbReference type="PRINTS" id="PR00039">
    <property type="entry name" value="HTHLYSR"/>
</dbReference>
<protein>
    <submittedName>
        <fullName evidence="6">Transcriptional regulator, LysR family</fullName>
    </submittedName>
</protein>
<dbReference type="PANTHER" id="PTHR30579:SF2">
    <property type="entry name" value="HTH-TYPE TRANSCRIPTIONAL REGULATOR ARGP"/>
    <property type="match status" value="1"/>
</dbReference>
<evidence type="ECO:0000256" key="3">
    <source>
        <dbReference type="ARBA" id="ARBA00023125"/>
    </source>
</evidence>
<dbReference type="InterPro" id="IPR005119">
    <property type="entry name" value="LysR_subst-bd"/>
</dbReference>
<dbReference type="NCBIfam" id="NF009888">
    <property type="entry name" value="PRK13348.1"/>
    <property type="match status" value="1"/>
</dbReference>
<comment type="similarity">
    <text evidence="1">Belongs to the LysR transcriptional regulatory family.</text>
</comment>
<dbReference type="Gene3D" id="1.10.10.10">
    <property type="entry name" value="Winged helix-like DNA-binding domain superfamily/Winged helix DNA-binding domain"/>
    <property type="match status" value="1"/>
</dbReference>
<evidence type="ECO:0000313" key="7">
    <source>
        <dbReference type="Proteomes" id="UP000001693"/>
    </source>
</evidence>
<sequence length="300" mass="33023">MMLDLQALRALAAVLREGSFERAARQMHVTPSAVSQRIRALEERLGCVLLVRTSPVTATEEGARLYLHFLQIEVLEADLARDLQPLGDAASRRGRSIRVAVNADSLATWVIPALADFHARSGDTVALHVDDQDHTREWLRSGTVFAAVTAASEPVAGCRVDPLGSMRYCAAASPEFAKRYFEARDLQAAFSEAPMLVFNQKDQLQHRFLNELLGDADPHPPVWWLPSTHAFLDAARAGLGWGLHPLPLVADDLASGRLVDLSPGHSLDVPLFWQSWRLDSETVHTLRSCMLRAAEGALLQ</sequence>
<name>B1Y350_LEPCP</name>
<dbReference type="EMBL" id="CP001013">
    <property type="protein sequence ID" value="ACB33253.1"/>
    <property type="molecule type" value="Genomic_DNA"/>
</dbReference>
<keyword evidence="7" id="KW-1185">Reference proteome</keyword>
<dbReference type="Pfam" id="PF03466">
    <property type="entry name" value="LysR_substrate"/>
    <property type="match status" value="1"/>
</dbReference>
<keyword evidence="4" id="KW-0804">Transcription</keyword>
<dbReference type="HOGENOM" id="CLU_063829_0_1_4"/>
<evidence type="ECO:0000313" key="6">
    <source>
        <dbReference type="EMBL" id="ACB33253.1"/>
    </source>
</evidence>
<dbReference type="InterPro" id="IPR036388">
    <property type="entry name" value="WH-like_DNA-bd_sf"/>
</dbReference>
<dbReference type="InterPro" id="IPR017685">
    <property type="entry name" value="ArgP"/>
</dbReference>
<evidence type="ECO:0000256" key="4">
    <source>
        <dbReference type="ARBA" id="ARBA00023163"/>
    </source>
</evidence>
<evidence type="ECO:0000256" key="1">
    <source>
        <dbReference type="ARBA" id="ARBA00009437"/>
    </source>
</evidence>
<dbReference type="SUPFAM" id="SSF53850">
    <property type="entry name" value="Periplasmic binding protein-like II"/>
    <property type="match status" value="1"/>
</dbReference>
<dbReference type="Proteomes" id="UP000001693">
    <property type="component" value="Chromosome"/>
</dbReference>
<dbReference type="InterPro" id="IPR036390">
    <property type="entry name" value="WH_DNA-bd_sf"/>
</dbReference>
<evidence type="ECO:0000256" key="2">
    <source>
        <dbReference type="ARBA" id="ARBA00023015"/>
    </source>
</evidence>
<dbReference type="GO" id="GO:0003677">
    <property type="term" value="F:DNA binding"/>
    <property type="evidence" value="ECO:0007669"/>
    <property type="project" value="UniProtKB-KW"/>
</dbReference>